<accession>A0A2H0DX16</accession>
<dbReference type="AlphaFoldDB" id="A0A2H0DX16"/>
<feature type="non-terminal residue" evidence="1">
    <location>
        <position position="102"/>
    </location>
</feature>
<reference evidence="1 2" key="1">
    <citation type="submission" date="2017-09" db="EMBL/GenBank/DDBJ databases">
        <title>Depth-based differentiation of microbial function through sediment-hosted aquifers and enrichment of novel symbionts in the deep terrestrial subsurface.</title>
        <authorList>
            <person name="Probst A.J."/>
            <person name="Ladd B."/>
            <person name="Jarett J.K."/>
            <person name="Geller-Mcgrath D.E."/>
            <person name="Sieber C.M."/>
            <person name="Emerson J.B."/>
            <person name="Anantharaman K."/>
            <person name="Thomas B.C."/>
            <person name="Malmstrom R."/>
            <person name="Stieglmeier M."/>
            <person name="Klingl A."/>
            <person name="Woyke T."/>
            <person name="Ryan C.M."/>
            <person name="Banfield J.F."/>
        </authorList>
    </citation>
    <scope>NUCLEOTIDE SEQUENCE [LARGE SCALE GENOMIC DNA]</scope>
    <source>
        <strain evidence="1">CG22_combo_CG10-13_8_21_14_all_43_18</strain>
    </source>
</reference>
<evidence type="ECO:0000313" key="1">
    <source>
        <dbReference type="EMBL" id="PIP86725.1"/>
    </source>
</evidence>
<protein>
    <submittedName>
        <fullName evidence="1">Uncharacterized protein</fullName>
    </submittedName>
</protein>
<proteinExistence type="predicted"/>
<sequence>MQHLIESYSYKDADRISKFLLNYRDTVDYRYIFASKEWILSFLEIYKPQQNFLIQSKNGRNYFTLSALNSEIVFTGDPFNDFNAVFTRDSEDQYDFKDIIKY</sequence>
<dbReference type="EMBL" id="PCTS01000007">
    <property type="protein sequence ID" value="PIP86725.1"/>
    <property type="molecule type" value="Genomic_DNA"/>
</dbReference>
<organism evidence="1 2">
    <name type="scientific">Candidatus Campbellbacteria bacterium CG22_combo_CG10-13_8_21_14_all_43_18</name>
    <dbReference type="NCBI Taxonomy" id="1974530"/>
    <lineage>
        <taxon>Bacteria</taxon>
        <taxon>Candidatus Campbelliibacteriota</taxon>
    </lineage>
</organism>
<dbReference type="Proteomes" id="UP000231276">
    <property type="component" value="Unassembled WGS sequence"/>
</dbReference>
<evidence type="ECO:0000313" key="2">
    <source>
        <dbReference type="Proteomes" id="UP000231276"/>
    </source>
</evidence>
<gene>
    <name evidence="1" type="ORF">COW82_00480</name>
</gene>
<name>A0A2H0DX16_9BACT</name>
<comment type="caution">
    <text evidence="1">The sequence shown here is derived from an EMBL/GenBank/DDBJ whole genome shotgun (WGS) entry which is preliminary data.</text>
</comment>